<evidence type="ECO:0000259" key="10">
    <source>
        <dbReference type="PROSITE" id="PS50011"/>
    </source>
</evidence>
<dbReference type="EC" id="2.7.11.1" evidence="1"/>
<feature type="domain" description="Protein kinase" evidence="10">
    <location>
        <begin position="199"/>
        <end position="451"/>
    </location>
</feature>
<dbReference type="Gene3D" id="1.25.40.10">
    <property type="entry name" value="Tetratricopeptide repeat domain"/>
    <property type="match status" value="1"/>
</dbReference>
<dbReference type="RefSeq" id="WP_179828800.1">
    <property type="nucleotide sequence ID" value="NZ_JACCFS010000001.1"/>
</dbReference>
<dbReference type="SUPFAM" id="SSF56112">
    <property type="entry name" value="Protein kinase-like (PK-like)"/>
    <property type="match status" value="1"/>
</dbReference>
<dbReference type="PANTHER" id="PTHR24363:SF0">
    <property type="entry name" value="SERINE_THREONINE KINASE LIKE DOMAIN CONTAINING 1"/>
    <property type="match status" value="1"/>
</dbReference>
<dbReference type="SUPFAM" id="SSF48452">
    <property type="entry name" value="TPR-like"/>
    <property type="match status" value="1"/>
</dbReference>
<keyword evidence="12" id="KW-1185">Reference proteome</keyword>
<sequence>MDESGQGAACADPTCAGTIDDEGYCDQCGLRREEPPAPPGPAPGTPGATPVTPGPAPAAPGAAPVPSVPGSAAPDAAPVARGPAGAFPGDSASRPSSAYGSGPASTGTGPTGGRGRSSVGVLGEGLSELPPIPYQDPADVVMRDPEVPEERRFCGSCHAPVGRSKNGRPGRQTGFCPDDGNPYSFVPTLRPGDLVAGQYRIEGAIAYGGMGWIYLAADQNLDGQWVVLKGLLDSSDEYAQEAAEAERRFLISVDHPNIVKIINFVQHADTTTGAVHRYLVMEYIGGGSLQKMLREHLESTGQGLPPRQAIPYTLEILRALDHLHSQGMLFCDLKPANVVQVEHRLKLIDLGGVRLMDDSASPKYGTRGYSAPEFAEIATVRTDLYTVGRTLAVLCFPFRLTRRENGELVDNPLPGTDAPEYEALHRLLLRATAADPADRFASATEMADQLTGVLREIRAFQDGIPYPAPSTIFGPERHVVGSELASSATRLFDPLDPALAAACLPLPAADPNDPAAAALTGLVMPTSEQMLALLDALPPSPEGLLARCRILAQSAHPGTAAALDEAAAQLPGDWRVDWYTAVGHLAGGGADRAARLFDDLVSHLPGEAAPKLALATALECAGRTEEAARWYRTVWSTDHAWTGAAFGYARTRRDRVEVLDQVPASSAFHTAAQLALVAHALRGTGDTGGRGDRGPGSGAPPAGAAITAAAHRLDALPDQGGAVGRALAADLLEAALSCLAEGGSLPEADLLGAPASPRALRTDLDRRYRELARTQPRGPGRRLLVDRANAVRPRSLT</sequence>
<dbReference type="GO" id="GO:0004674">
    <property type="term" value="F:protein serine/threonine kinase activity"/>
    <property type="evidence" value="ECO:0007669"/>
    <property type="project" value="UniProtKB-KW"/>
</dbReference>
<dbReference type="Gene3D" id="3.30.200.20">
    <property type="entry name" value="Phosphorylase Kinase, domain 1"/>
    <property type="match status" value="1"/>
</dbReference>
<dbReference type="SMART" id="SM00220">
    <property type="entry name" value="S_TKc"/>
    <property type="match status" value="1"/>
</dbReference>
<dbReference type="Pfam" id="PF16918">
    <property type="entry name" value="PknG_TPR"/>
    <property type="match status" value="1"/>
</dbReference>
<evidence type="ECO:0000256" key="4">
    <source>
        <dbReference type="ARBA" id="ARBA00022741"/>
    </source>
</evidence>
<dbReference type="InterPro" id="IPR011990">
    <property type="entry name" value="TPR-like_helical_dom_sf"/>
</dbReference>
<dbReference type="Proteomes" id="UP000572051">
    <property type="component" value="Unassembled WGS sequence"/>
</dbReference>
<keyword evidence="3 11" id="KW-0808">Transferase</keyword>
<dbReference type="InterPro" id="IPR011009">
    <property type="entry name" value="Kinase-like_dom_sf"/>
</dbReference>
<evidence type="ECO:0000313" key="11">
    <source>
        <dbReference type="EMBL" id="NYJ37777.1"/>
    </source>
</evidence>
<evidence type="ECO:0000313" key="12">
    <source>
        <dbReference type="Proteomes" id="UP000572051"/>
    </source>
</evidence>
<organism evidence="11 12">
    <name type="scientific">Nocardiopsis aegyptia</name>
    <dbReference type="NCBI Taxonomy" id="220378"/>
    <lineage>
        <taxon>Bacteria</taxon>
        <taxon>Bacillati</taxon>
        <taxon>Actinomycetota</taxon>
        <taxon>Actinomycetes</taxon>
        <taxon>Streptosporangiales</taxon>
        <taxon>Nocardiopsidaceae</taxon>
        <taxon>Nocardiopsis</taxon>
    </lineage>
</organism>
<evidence type="ECO:0000256" key="7">
    <source>
        <dbReference type="ARBA" id="ARBA00047899"/>
    </source>
</evidence>
<comment type="caution">
    <text evidence="11">The sequence shown here is derived from an EMBL/GenBank/DDBJ whole genome shotgun (WGS) entry which is preliminary data.</text>
</comment>
<keyword evidence="2" id="KW-0723">Serine/threonine-protein kinase</keyword>
<dbReference type="PANTHER" id="PTHR24363">
    <property type="entry name" value="SERINE/THREONINE PROTEIN KINASE"/>
    <property type="match status" value="1"/>
</dbReference>
<feature type="compositionally biased region" description="Low complexity" evidence="9">
    <location>
        <begin position="116"/>
        <end position="129"/>
    </location>
</feature>
<gene>
    <name evidence="11" type="ORF">HNR10_005658</name>
</gene>
<comment type="catalytic activity">
    <reaction evidence="8">
        <text>L-seryl-[protein] + ATP = O-phospho-L-seryl-[protein] + ADP + H(+)</text>
        <dbReference type="Rhea" id="RHEA:17989"/>
        <dbReference type="Rhea" id="RHEA-COMP:9863"/>
        <dbReference type="Rhea" id="RHEA-COMP:11604"/>
        <dbReference type="ChEBI" id="CHEBI:15378"/>
        <dbReference type="ChEBI" id="CHEBI:29999"/>
        <dbReference type="ChEBI" id="CHEBI:30616"/>
        <dbReference type="ChEBI" id="CHEBI:83421"/>
        <dbReference type="ChEBI" id="CHEBI:456216"/>
        <dbReference type="EC" id="2.7.11.1"/>
    </reaction>
</comment>
<reference evidence="11 12" key="1">
    <citation type="submission" date="2020-07" db="EMBL/GenBank/DDBJ databases">
        <title>Sequencing the genomes of 1000 actinobacteria strains.</title>
        <authorList>
            <person name="Klenk H.-P."/>
        </authorList>
    </citation>
    <scope>NUCLEOTIDE SEQUENCE [LARGE SCALE GENOMIC DNA]</scope>
    <source>
        <strain evidence="11 12">DSM 44442</strain>
    </source>
</reference>
<feature type="region of interest" description="Disordered" evidence="9">
    <location>
        <begin position="1"/>
        <end position="138"/>
    </location>
</feature>
<dbReference type="Pfam" id="PF16919">
    <property type="entry name" value="PknG_rubred"/>
    <property type="match status" value="1"/>
</dbReference>
<keyword evidence="4" id="KW-0547">Nucleotide-binding</keyword>
<dbReference type="Gene3D" id="1.10.510.10">
    <property type="entry name" value="Transferase(Phosphotransferase) domain 1"/>
    <property type="match status" value="1"/>
</dbReference>
<evidence type="ECO:0000256" key="9">
    <source>
        <dbReference type="SAM" id="MobiDB-lite"/>
    </source>
</evidence>
<evidence type="ECO:0000256" key="1">
    <source>
        <dbReference type="ARBA" id="ARBA00012513"/>
    </source>
</evidence>
<dbReference type="InterPro" id="IPR031636">
    <property type="entry name" value="PknG_TPR"/>
</dbReference>
<comment type="catalytic activity">
    <reaction evidence="7">
        <text>L-threonyl-[protein] + ATP = O-phospho-L-threonyl-[protein] + ADP + H(+)</text>
        <dbReference type="Rhea" id="RHEA:46608"/>
        <dbReference type="Rhea" id="RHEA-COMP:11060"/>
        <dbReference type="Rhea" id="RHEA-COMP:11605"/>
        <dbReference type="ChEBI" id="CHEBI:15378"/>
        <dbReference type="ChEBI" id="CHEBI:30013"/>
        <dbReference type="ChEBI" id="CHEBI:30616"/>
        <dbReference type="ChEBI" id="CHEBI:61977"/>
        <dbReference type="ChEBI" id="CHEBI:456216"/>
        <dbReference type="EC" id="2.7.11.1"/>
    </reaction>
</comment>
<keyword evidence="5 11" id="KW-0418">Kinase</keyword>
<name>A0A7Z0ET48_9ACTN</name>
<dbReference type="AlphaFoldDB" id="A0A7Z0ET48"/>
<evidence type="ECO:0000256" key="6">
    <source>
        <dbReference type="ARBA" id="ARBA00022840"/>
    </source>
</evidence>
<dbReference type="PROSITE" id="PS50011">
    <property type="entry name" value="PROTEIN_KINASE_DOM"/>
    <property type="match status" value="1"/>
</dbReference>
<feature type="compositionally biased region" description="Low complexity" evidence="9">
    <location>
        <begin position="59"/>
        <end position="108"/>
    </location>
</feature>
<evidence type="ECO:0000256" key="3">
    <source>
        <dbReference type="ARBA" id="ARBA00022679"/>
    </source>
</evidence>
<dbReference type="GO" id="GO:0005524">
    <property type="term" value="F:ATP binding"/>
    <property type="evidence" value="ECO:0007669"/>
    <property type="project" value="UniProtKB-KW"/>
</dbReference>
<accession>A0A7Z0ET48</accession>
<proteinExistence type="predicted"/>
<dbReference type="InterPro" id="IPR000719">
    <property type="entry name" value="Prot_kinase_dom"/>
</dbReference>
<evidence type="ECO:0000256" key="8">
    <source>
        <dbReference type="ARBA" id="ARBA00048679"/>
    </source>
</evidence>
<protein>
    <recommendedName>
        <fullName evidence="1">non-specific serine/threonine protein kinase</fullName>
        <ecNumber evidence="1">2.7.11.1</ecNumber>
    </recommendedName>
</protein>
<dbReference type="InterPro" id="IPR031634">
    <property type="entry name" value="PknG_rubred"/>
</dbReference>
<evidence type="ECO:0000256" key="5">
    <source>
        <dbReference type="ARBA" id="ARBA00022777"/>
    </source>
</evidence>
<dbReference type="EMBL" id="JACCFS010000001">
    <property type="protein sequence ID" value="NYJ37777.1"/>
    <property type="molecule type" value="Genomic_DNA"/>
</dbReference>
<keyword evidence="6" id="KW-0067">ATP-binding</keyword>
<dbReference type="CDD" id="cd14014">
    <property type="entry name" value="STKc_PknB_like"/>
    <property type="match status" value="1"/>
</dbReference>
<dbReference type="Pfam" id="PF00069">
    <property type="entry name" value="Pkinase"/>
    <property type="match status" value="1"/>
</dbReference>
<evidence type="ECO:0000256" key="2">
    <source>
        <dbReference type="ARBA" id="ARBA00022527"/>
    </source>
</evidence>